<evidence type="ECO:0000256" key="1">
    <source>
        <dbReference type="SAM" id="MobiDB-lite"/>
    </source>
</evidence>
<dbReference type="STRING" id="3880.A0A072U354"/>
<evidence type="ECO:0000313" key="3">
    <source>
        <dbReference type="EnsemblPlants" id="KEH24139"/>
    </source>
</evidence>
<reference evidence="3" key="3">
    <citation type="submission" date="2015-04" db="UniProtKB">
        <authorList>
            <consortium name="EnsemblPlants"/>
        </authorList>
    </citation>
    <scope>IDENTIFICATION</scope>
    <source>
        <strain evidence="3">cv. Jemalong A17</strain>
    </source>
</reference>
<dbReference type="EnsemblPlants" id="KEH24139">
    <property type="protein sequence ID" value="KEH24139"/>
    <property type="gene ID" value="MTR_7g104745"/>
</dbReference>
<dbReference type="SUPFAM" id="SSF56219">
    <property type="entry name" value="DNase I-like"/>
    <property type="match status" value="1"/>
</dbReference>
<evidence type="ECO:0000313" key="4">
    <source>
        <dbReference type="Proteomes" id="UP000002051"/>
    </source>
</evidence>
<organism evidence="2 4">
    <name type="scientific">Medicago truncatula</name>
    <name type="common">Barrel medic</name>
    <name type="synonym">Medicago tribuloides</name>
    <dbReference type="NCBI Taxonomy" id="3880"/>
    <lineage>
        <taxon>Eukaryota</taxon>
        <taxon>Viridiplantae</taxon>
        <taxon>Streptophyta</taxon>
        <taxon>Embryophyta</taxon>
        <taxon>Tracheophyta</taxon>
        <taxon>Spermatophyta</taxon>
        <taxon>Magnoliopsida</taxon>
        <taxon>eudicotyledons</taxon>
        <taxon>Gunneridae</taxon>
        <taxon>Pentapetalae</taxon>
        <taxon>rosids</taxon>
        <taxon>fabids</taxon>
        <taxon>Fabales</taxon>
        <taxon>Fabaceae</taxon>
        <taxon>Papilionoideae</taxon>
        <taxon>50 kb inversion clade</taxon>
        <taxon>NPAAA clade</taxon>
        <taxon>Hologalegina</taxon>
        <taxon>IRL clade</taxon>
        <taxon>Trifolieae</taxon>
        <taxon>Medicago</taxon>
    </lineage>
</organism>
<dbReference type="PANTHER" id="PTHR33116">
    <property type="entry name" value="REVERSE TRANSCRIPTASE ZINC-BINDING DOMAIN-CONTAINING PROTEIN-RELATED-RELATED"/>
    <property type="match status" value="1"/>
</dbReference>
<protein>
    <submittedName>
        <fullName evidence="2 3">Uncharacterized protein</fullName>
    </submittedName>
</protein>
<name>A0A072U354_MEDTR</name>
<dbReference type="AlphaFoldDB" id="A0A072U354"/>
<dbReference type="InterPro" id="IPR036691">
    <property type="entry name" value="Endo/exonu/phosph_ase_sf"/>
</dbReference>
<dbReference type="PaxDb" id="3880-AES82053"/>
<dbReference type="HOGENOM" id="CLU_356562_0_0_1"/>
<dbReference type="EMBL" id="CM001223">
    <property type="protein sequence ID" value="KEH24139.1"/>
    <property type="molecule type" value="Genomic_DNA"/>
</dbReference>
<dbReference type="eggNOG" id="ENOG502SFCP">
    <property type="taxonomic scope" value="Eukaryota"/>
</dbReference>
<proteinExistence type="predicted"/>
<dbReference type="Proteomes" id="UP000002051">
    <property type="component" value="Unassembled WGS sequence"/>
</dbReference>
<sequence>MSEKEEREGVRREGKGPSGAKRDTDLERRDRVVPPSTSGGRHIDKKVDLEALEAELQDVWWGDKKLKVNIARFGRVEVSEEGRGRKEQQGNARPYVEKRKVEEGLSFKEALQRNYNVIQDSVKEGVKPVLELLSSEEVLEDLKRTFVGVLKLFMDVKSLQTRLFMEGWRGISVASIGDKRFLLRGEAPGIVLDAMKEKKLWWDSTFANIRPWAPQLVSDSRKVWIQVWMVEMDLPVEYEEVDGGFRSTEEEEGDKRGAEGRMEHLFLEEQAQDNLLVNKILIGQDLVQIEVDLAEREKSSSTSEARDLQAPVNLVVGPVLLVDPPRVPLEVEKVGHNLCLAGLGSEVGLDSEEIILDSSLLEGVVNKRRLYKKSIKKKLPFDYGTPKCFQFVEALKHKGKLQGGECKEGSSMPSSGLRLIVEEFGTWVPESPVVGDGPSKNVLDASRIYSLQKKDGFSFNVVDQDIVTRLAELEVLEVAKDEVTGRANGTKLEVVSNEVCLNIWGGDDCDWSYLPSVGNSGSILSIWRKSKSTILFSCMGEGFVCDCLEWGALKKRCFVVNVYFKCDLAGKRRLWENLALLRNTFGDGVWCCIGDFNFMRYADERRGTNEEVLSWRVSEMDFFKSFIVELLGNHLIMLNQIQREFLWGGVGGGRKVCWVKWNKVCHPRNKGGLGVQNVKLVNLSLLAKWKWRLLQEDQPLWKRVLEDKYGDQSSLASRGMKFIARLASKSPPPRELHLVARYSEQITRHILESTQFLFAKASSLFPELAIASRVPRLASCTVPVSLV</sequence>
<dbReference type="PANTHER" id="PTHR33116:SF78">
    <property type="entry name" value="OS12G0587133 PROTEIN"/>
    <property type="match status" value="1"/>
</dbReference>
<feature type="compositionally biased region" description="Basic and acidic residues" evidence="1">
    <location>
        <begin position="1"/>
        <end position="32"/>
    </location>
</feature>
<reference evidence="2 4" key="2">
    <citation type="journal article" date="2014" name="BMC Genomics">
        <title>An improved genome release (version Mt4.0) for the model legume Medicago truncatula.</title>
        <authorList>
            <person name="Tang H."/>
            <person name="Krishnakumar V."/>
            <person name="Bidwell S."/>
            <person name="Rosen B."/>
            <person name="Chan A."/>
            <person name="Zhou S."/>
            <person name="Gentzbittel L."/>
            <person name="Childs K.L."/>
            <person name="Yandell M."/>
            <person name="Gundlach H."/>
            <person name="Mayer K.F."/>
            <person name="Schwartz D.C."/>
            <person name="Town C.D."/>
        </authorList>
    </citation>
    <scope>GENOME REANNOTATION</scope>
    <source>
        <strain evidence="2">A17</strain>
        <strain evidence="3 4">cv. Jemalong A17</strain>
    </source>
</reference>
<evidence type="ECO:0000313" key="2">
    <source>
        <dbReference type="EMBL" id="KEH24139.1"/>
    </source>
</evidence>
<feature type="region of interest" description="Disordered" evidence="1">
    <location>
        <begin position="1"/>
        <end position="47"/>
    </location>
</feature>
<keyword evidence="4" id="KW-1185">Reference proteome</keyword>
<gene>
    <name evidence="2" type="ordered locus">MTR_7g104745</name>
</gene>
<reference evidence="2 4" key="1">
    <citation type="journal article" date="2011" name="Nature">
        <title>The Medicago genome provides insight into the evolution of rhizobial symbioses.</title>
        <authorList>
            <person name="Young N.D."/>
            <person name="Debelle F."/>
            <person name="Oldroyd G.E."/>
            <person name="Geurts R."/>
            <person name="Cannon S.B."/>
            <person name="Udvardi M.K."/>
            <person name="Benedito V.A."/>
            <person name="Mayer K.F."/>
            <person name="Gouzy J."/>
            <person name="Schoof H."/>
            <person name="Van de Peer Y."/>
            <person name="Proost S."/>
            <person name="Cook D.R."/>
            <person name="Meyers B.C."/>
            <person name="Spannagl M."/>
            <person name="Cheung F."/>
            <person name="De Mita S."/>
            <person name="Krishnakumar V."/>
            <person name="Gundlach H."/>
            <person name="Zhou S."/>
            <person name="Mudge J."/>
            <person name="Bharti A.K."/>
            <person name="Murray J.D."/>
            <person name="Naoumkina M.A."/>
            <person name="Rosen B."/>
            <person name="Silverstein K.A."/>
            <person name="Tang H."/>
            <person name="Rombauts S."/>
            <person name="Zhao P.X."/>
            <person name="Zhou P."/>
            <person name="Barbe V."/>
            <person name="Bardou P."/>
            <person name="Bechner M."/>
            <person name="Bellec A."/>
            <person name="Berger A."/>
            <person name="Berges H."/>
            <person name="Bidwell S."/>
            <person name="Bisseling T."/>
            <person name="Choisne N."/>
            <person name="Couloux A."/>
            <person name="Denny R."/>
            <person name="Deshpande S."/>
            <person name="Dai X."/>
            <person name="Doyle J.J."/>
            <person name="Dudez A.M."/>
            <person name="Farmer A.D."/>
            <person name="Fouteau S."/>
            <person name="Franken C."/>
            <person name="Gibelin C."/>
            <person name="Gish J."/>
            <person name="Goldstein S."/>
            <person name="Gonzalez A.J."/>
            <person name="Green P.J."/>
            <person name="Hallab A."/>
            <person name="Hartog M."/>
            <person name="Hua A."/>
            <person name="Humphray S.J."/>
            <person name="Jeong D.H."/>
            <person name="Jing Y."/>
            <person name="Jocker A."/>
            <person name="Kenton S.M."/>
            <person name="Kim D.J."/>
            <person name="Klee K."/>
            <person name="Lai H."/>
            <person name="Lang C."/>
            <person name="Lin S."/>
            <person name="Macmil S.L."/>
            <person name="Magdelenat G."/>
            <person name="Matthews L."/>
            <person name="McCorrison J."/>
            <person name="Monaghan E.L."/>
            <person name="Mun J.H."/>
            <person name="Najar F.Z."/>
            <person name="Nicholson C."/>
            <person name="Noirot C."/>
            <person name="O'Bleness M."/>
            <person name="Paule C.R."/>
            <person name="Poulain J."/>
            <person name="Prion F."/>
            <person name="Qin B."/>
            <person name="Qu C."/>
            <person name="Retzel E.F."/>
            <person name="Riddle C."/>
            <person name="Sallet E."/>
            <person name="Samain S."/>
            <person name="Samson N."/>
            <person name="Sanders I."/>
            <person name="Saurat O."/>
            <person name="Scarpelli C."/>
            <person name="Schiex T."/>
            <person name="Segurens B."/>
            <person name="Severin A.J."/>
            <person name="Sherrier D.J."/>
            <person name="Shi R."/>
            <person name="Sims S."/>
            <person name="Singer S.R."/>
            <person name="Sinharoy S."/>
            <person name="Sterck L."/>
            <person name="Viollet A."/>
            <person name="Wang B.B."/>
            <person name="Wang K."/>
            <person name="Wang M."/>
            <person name="Wang X."/>
            <person name="Warfsmann J."/>
            <person name="Weissenbach J."/>
            <person name="White D.D."/>
            <person name="White J.D."/>
            <person name="Wiley G.B."/>
            <person name="Wincker P."/>
            <person name="Xing Y."/>
            <person name="Yang L."/>
            <person name="Yao Z."/>
            <person name="Ying F."/>
            <person name="Zhai J."/>
            <person name="Zhou L."/>
            <person name="Zuber A."/>
            <person name="Denarie J."/>
            <person name="Dixon R.A."/>
            <person name="May G.D."/>
            <person name="Schwartz D.C."/>
            <person name="Rogers J."/>
            <person name="Quetier F."/>
            <person name="Town C.D."/>
            <person name="Roe B.A."/>
        </authorList>
    </citation>
    <scope>NUCLEOTIDE SEQUENCE [LARGE SCALE GENOMIC DNA]</scope>
    <source>
        <strain evidence="2">A17</strain>
        <strain evidence="3 4">cv. Jemalong A17</strain>
    </source>
</reference>
<accession>A0A072U354</accession>